<dbReference type="GO" id="GO:0016787">
    <property type="term" value="F:hydrolase activity"/>
    <property type="evidence" value="ECO:0007669"/>
    <property type="project" value="InterPro"/>
</dbReference>
<dbReference type="GO" id="GO:0006310">
    <property type="term" value="P:DNA recombination"/>
    <property type="evidence" value="ECO:0007669"/>
    <property type="project" value="TreeGrafter"/>
</dbReference>
<feature type="domain" description="Helicase ATP-binding" evidence="4">
    <location>
        <begin position="106"/>
        <end position="258"/>
    </location>
</feature>
<dbReference type="PROSITE" id="PS51192">
    <property type="entry name" value="HELICASE_ATP_BIND_1"/>
    <property type="match status" value="1"/>
</dbReference>
<dbReference type="GO" id="GO:0043138">
    <property type="term" value="F:3'-5' DNA helicase activity"/>
    <property type="evidence" value="ECO:0007669"/>
    <property type="project" value="TreeGrafter"/>
</dbReference>
<name>A0A2Z6TEA8_9LACO</name>
<keyword evidence="2" id="KW-0067">ATP-binding</keyword>
<evidence type="ECO:0000313" key="6">
    <source>
        <dbReference type="EMBL" id="GBG05385.1"/>
    </source>
</evidence>
<comment type="caution">
    <text evidence="6">The sequence shown here is derived from an EMBL/GenBank/DDBJ whole genome shotgun (WGS) entry which is preliminary data.</text>
</comment>
<dbReference type="InterPro" id="IPR014001">
    <property type="entry name" value="Helicase_ATP-bd"/>
</dbReference>
<keyword evidence="3" id="KW-0238">DNA-binding</keyword>
<dbReference type="GO" id="GO:0003677">
    <property type="term" value="F:DNA binding"/>
    <property type="evidence" value="ECO:0007669"/>
    <property type="project" value="UniProtKB-KW"/>
</dbReference>
<proteinExistence type="predicted"/>
<dbReference type="Gene3D" id="3.40.50.300">
    <property type="entry name" value="P-loop containing nucleotide triphosphate hydrolases"/>
    <property type="match status" value="2"/>
</dbReference>
<dbReference type="PANTHER" id="PTHR30580">
    <property type="entry name" value="PRIMOSOMAL PROTEIN N"/>
    <property type="match status" value="1"/>
</dbReference>
<reference evidence="7" key="1">
    <citation type="submission" date="2018-03" db="EMBL/GenBank/DDBJ databases">
        <title>New taxa in the Lactobacillus gasseri group.</title>
        <authorList>
            <person name="Tanizawa Y."/>
            <person name="Tohno M."/>
            <person name="Endo A."/>
            <person name="Arita M."/>
        </authorList>
    </citation>
    <scope>NUCLEOTIDE SEQUENCE [LARGE SCALE GENOMIC DNA]</scope>
    <source>
        <strain evidence="7">DSM 24759</strain>
    </source>
</reference>
<dbReference type="GO" id="GO:0006270">
    <property type="term" value="P:DNA replication initiation"/>
    <property type="evidence" value="ECO:0007669"/>
    <property type="project" value="TreeGrafter"/>
</dbReference>
<keyword evidence="1" id="KW-0547">Nucleotide-binding</keyword>
<evidence type="ECO:0000256" key="2">
    <source>
        <dbReference type="ARBA" id="ARBA00022840"/>
    </source>
</evidence>
<evidence type="ECO:0000259" key="4">
    <source>
        <dbReference type="PROSITE" id="PS51192"/>
    </source>
</evidence>
<protein>
    <submittedName>
        <fullName evidence="6">Competence protein ComFA</fullName>
    </submittedName>
</protein>
<dbReference type="Proteomes" id="UP000257317">
    <property type="component" value="Unassembled WGS sequence"/>
</dbReference>
<organism evidence="6 7">
    <name type="scientific">Lactobacillus rodentium</name>
    <dbReference type="NCBI Taxonomy" id="947835"/>
    <lineage>
        <taxon>Bacteria</taxon>
        <taxon>Bacillati</taxon>
        <taxon>Bacillota</taxon>
        <taxon>Bacilli</taxon>
        <taxon>Lactobacillales</taxon>
        <taxon>Lactobacillaceae</taxon>
        <taxon>Lactobacillus</taxon>
    </lineage>
</organism>
<dbReference type="InterPro" id="IPR006935">
    <property type="entry name" value="Helicase/UvrB_N"/>
</dbReference>
<evidence type="ECO:0000313" key="7">
    <source>
        <dbReference type="Proteomes" id="UP000257317"/>
    </source>
</evidence>
<dbReference type="PANTHER" id="PTHR30580:SF1">
    <property type="entry name" value="COMF OPERON PROTEIN 1"/>
    <property type="match status" value="1"/>
</dbReference>
<evidence type="ECO:0000256" key="3">
    <source>
        <dbReference type="ARBA" id="ARBA00023125"/>
    </source>
</evidence>
<dbReference type="InterPro" id="IPR001650">
    <property type="entry name" value="Helicase_C-like"/>
</dbReference>
<dbReference type="Pfam" id="PF00271">
    <property type="entry name" value="Helicase_C"/>
    <property type="match status" value="1"/>
</dbReference>
<dbReference type="SMART" id="SM00487">
    <property type="entry name" value="DEXDc"/>
    <property type="match status" value="1"/>
</dbReference>
<accession>A0A2Z6TEA8</accession>
<dbReference type="Pfam" id="PF04851">
    <property type="entry name" value="ResIII"/>
    <property type="match status" value="1"/>
</dbReference>
<dbReference type="GO" id="GO:0005524">
    <property type="term" value="F:ATP binding"/>
    <property type="evidence" value="ECO:0007669"/>
    <property type="project" value="UniProtKB-KW"/>
</dbReference>
<dbReference type="OrthoDB" id="2077914at2"/>
<evidence type="ECO:0000256" key="1">
    <source>
        <dbReference type="ARBA" id="ARBA00022741"/>
    </source>
</evidence>
<dbReference type="InterPro" id="IPR027417">
    <property type="entry name" value="P-loop_NTPase"/>
</dbReference>
<dbReference type="AlphaFoldDB" id="A0A2Z6TEA8"/>
<dbReference type="PROSITE" id="PS51194">
    <property type="entry name" value="HELICASE_CTER"/>
    <property type="match status" value="1"/>
</dbReference>
<feature type="domain" description="Helicase C-terminal" evidence="5">
    <location>
        <begin position="291"/>
        <end position="427"/>
    </location>
</feature>
<dbReference type="SMART" id="SM00490">
    <property type="entry name" value="HELICc"/>
    <property type="match status" value="1"/>
</dbReference>
<sequence length="427" mass="49300">MEKDENLFGRQWVIEQSNNTIMDQTTKVRAIKDKVCQRCQQTVTGMLPNNKSYCRKCIGLGRIDDSNWLVRYKEQEKSGYPVSDDKILSWRGKLTPEQAIVSQKLQQSLKERRNHLVHAVTGAGKTEMLFEVINTALMRGLRVALATPRIDVVNELYPRLSTAFNTIEIGKYHGKTFNEPKNHQFIICTTHQLLKFYHTFDLLIIDEVDSFPYVNNPMLLAGAKFSVKKDGVQFFLTATPDSHLLAQAKSKKIDYSVLNRRFHGGLLPIPQNQFYLKPFITKKKINYKLLNTINRLLKLNKPILIFLPRIAELNDYKVSLEKSCPKLRVESVYAGDKQREEKVQKFRNNKIDLLLTTTILERGVTFPHVQVIVVAADDRIYTTPSLVQIAGRVGRSKDDKEGNVIFCYHRYTKNIRLANQQIRKMNQ</sequence>
<dbReference type="GO" id="GO:0006302">
    <property type="term" value="P:double-strand break repair"/>
    <property type="evidence" value="ECO:0007669"/>
    <property type="project" value="TreeGrafter"/>
</dbReference>
<keyword evidence="7" id="KW-1185">Reference proteome</keyword>
<dbReference type="EMBL" id="BFBY01000012">
    <property type="protein sequence ID" value="GBG05385.1"/>
    <property type="molecule type" value="Genomic_DNA"/>
</dbReference>
<evidence type="ECO:0000259" key="5">
    <source>
        <dbReference type="PROSITE" id="PS51194"/>
    </source>
</evidence>
<dbReference type="SUPFAM" id="SSF52540">
    <property type="entry name" value="P-loop containing nucleoside triphosphate hydrolases"/>
    <property type="match status" value="1"/>
</dbReference>
<gene>
    <name evidence="6" type="primary">comFA</name>
    <name evidence="6" type="ORF">LrDSM24759_12990</name>
</gene>
<dbReference type="RefSeq" id="WP_117118714.1">
    <property type="nucleotide sequence ID" value="NZ_BFBY01000012.1"/>
</dbReference>